<evidence type="ECO:0000256" key="6">
    <source>
        <dbReference type="SAM" id="MobiDB-lite"/>
    </source>
</evidence>
<dbReference type="Proteomes" id="UP000284403">
    <property type="component" value="Unassembled WGS sequence"/>
</dbReference>
<comment type="caution">
    <text evidence="8">The sequence shown here is derived from an EMBL/GenBank/DDBJ whole genome shotgun (WGS) entry which is preliminary data.</text>
</comment>
<dbReference type="AlphaFoldDB" id="A0A422P9B5"/>
<evidence type="ECO:0000256" key="3">
    <source>
        <dbReference type="ARBA" id="ARBA00022741"/>
    </source>
</evidence>
<dbReference type="InterPro" id="IPR027417">
    <property type="entry name" value="P-loop_NTPase"/>
</dbReference>
<organism evidence="8 9">
    <name type="scientific">Trypanosoma conorhini</name>
    <dbReference type="NCBI Taxonomy" id="83891"/>
    <lineage>
        <taxon>Eukaryota</taxon>
        <taxon>Discoba</taxon>
        <taxon>Euglenozoa</taxon>
        <taxon>Kinetoplastea</taxon>
        <taxon>Metakinetoplastina</taxon>
        <taxon>Trypanosomatida</taxon>
        <taxon>Trypanosomatidae</taxon>
        <taxon>Trypanosoma</taxon>
    </lineage>
</organism>
<keyword evidence="9" id="KW-1185">Reference proteome</keyword>
<proteinExistence type="inferred from homology"/>
<dbReference type="InterPro" id="IPR032319">
    <property type="entry name" value="CLP1_P"/>
</dbReference>
<dbReference type="GO" id="GO:0051731">
    <property type="term" value="F:polynucleotide 5'-hydroxyl-kinase activity"/>
    <property type="evidence" value="ECO:0007669"/>
    <property type="project" value="InterPro"/>
</dbReference>
<sequence>MRRTRRRLSTGTTEIPEHAAEPQPRGGGVPSPQAWAPSDAVAAPPDAGSWAGNDAEPPLKRFRLPEKLLTRLGQAPAAAEGNAEGGANIEIDVAAVIRSKRQAAAEHRASAGDAATGDDWRPLLSVRRLPRQPLLHEQGQQRGEAPTAPHEHFENSNDDVIRFGTKCRAEDVDSSSTASSWSEEKARGNADDAGARAERRRREIDRHFAGYGSDELDSSSGTLSEEEEAEAEAEAEASGSESSENEDGDGKEEDGDEDNSNNDKNAPVRAGESTGFGLFERRRQQQQAKKPGTPGHANASCAATNHTHDRRYRYSSMFFEMHVGREGVSPCHHTLLCLNGPITVQGPSGVIGFGMGEVAVGGFFLGKKHVVLLTDADRVVLTPVQRLKSKSAGLESLPLPAPFSCKAGSLPCTVVPPTARETCEDAVDENDVELFGTIDWAWVETTIASWRGRFANKMPNIVLVVQPYDPCGVPPTRRHRLKGKEKHLIDAFMDLPRFVARGHDPGIDAALLPEVIPTILKQSPGTVVVLGSQNIGKSTLARFLANALFSQHGVCYWLDLDLGQPEFSPPGVISLYCVQHPLLRPRDTSKVKLVRSFFLGGSRPRCPKATAIAIEQLCAIAEPLQRRYPVVVNTHGWVLSTGRRMTVEAIRRLRPKHVVHLVTEGDTRWARDSELLMCPTNGLNSEVLHKRFLVRCATLAGVEGNVYDVIGRLPFPHPAMNRQEAAAAAAAGWCGTVHTATVTRDAGSTRPKPSAVRCALWQQHLAPLFRYYEALEEERRRRQTGATPPPLEELGAATTLFKGPLAQFDAIVLADVEGARDLTDDVVCAALEHSVVALSFSLVAAAPPSVPAAQQQQELPSPGAPGNYRCLSGMPDGFSLSCFGFVESTEAEMRASGEARIRLPYRREVVRQMLSTDDATTRVGVSLACSSSDRADTAALEAYF</sequence>
<dbReference type="SUPFAM" id="SSF52540">
    <property type="entry name" value="P-loop containing nucleoside triphosphate hydrolases"/>
    <property type="match status" value="1"/>
</dbReference>
<accession>A0A422P9B5</accession>
<feature type="compositionally biased region" description="Acidic residues" evidence="6">
    <location>
        <begin position="224"/>
        <end position="235"/>
    </location>
</feature>
<evidence type="ECO:0000256" key="2">
    <source>
        <dbReference type="ARBA" id="ARBA00022679"/>
    </source>
</evidence>
<dbReference type="Pfam" id="PF16575">
    <property type="entry name" value="CLP1_P"/>
    <property type="match status" value="1"/>
</dbReference>
<dbReference type="GeneID" id="40319500"/>
<feature type="region of interest" description="Disordered" evidence="6">
    <location>
        <begin position="1"/>
        <end position="62"/>
    </location>
</feature>
<dbReference type="PANTHER" id="PTHR12755:SF3">
    <property type="entry name" value="POLYNUCLEOTIDE 5'-HYDROXYL-KINASE NOL9"/>
    <property type="match status" value="1"/>
</dbReference>
<feature type="compositionally biased region" description="Low complexity" evidence="6">
    <location>
        <begin position="32"/>
        <end position="47"/>
    </location>
</feature>
<dbReference type="InterPro" id="IPR045116">
    <property type="entry name" value="Clp1/Grc3"/>
</dbReference>
<feature type="compositionally biased region" description="Basic and acidic residues" evidence="6">
    <location>
        <begin position="182"/>
        <end position="208"/>
    </location>
</feature>
<reference evidence="8 9" key="1">
    <citation type="journal article" date="2018" name="BMC Genomics">
        <title>Genomic comparison of Trypanosoma conorhini and Trypanosoma rangeli to Trypanosoma cruzi strains of high and low virulence.</title>
        <authorList>
            <person name="Bradwell K.R."/>
            <person name="Koparde V.N."/>
            <person name="Matveyev A.V."/>
            <person name="Serrano M.G."/>
            <person name="Alves J.M."/>
            <person name="Parikh H."/>
            <person name="Huang B."/>
            <person name="Lee V."/>
            <person name="Espinosa-Alvarez O."/>
            <person name="Ortiz P.A."/>
            <person name="Costa-Martins A.G."/>
            <person name="Teixeira M.M."/>
            <person name="Buck G.A."/>
        </authorList>
    </citation>
    <scope>NUCLEOTIDE SEQUENCE [LARGE SCALE GENOMIC DNA]</scope>
    <source>
        <strain evidence="8 9">025E</strain>
    </source>
</reference>
<dbReference type="RefSeq" id="XP_029227108.1">
    <property type="nucleotide sequence ID" value="XM_029372779.1"/>
</dbReference>
<dbReference type="GO" id="GO:0000448">
    <property type="term" value="P:cleavage in ITS2 between 5.8S rRNA and LSU-rRNA of tricistronic rRNA transcript (SSU-rRNA, 5.8S rRNA, LSU-rRNA)"/>
    <property type="evidence" value="ECO:0007669"/>
    <property type="project" value="TreeGrafter"/>
</dbReference>
<feature type="compositionally biased region" description="Basic and acidic residues" evidence="6">
    <location>
        <begin position="149"/>
        <end position="171"/>
    </location>
</feature>
<evidence type="ECO:0000256" key="1">
    <source>
        <dbReference type="ARBA" id="ARBA00011003"/>
    </source>
</evidence>
<feature type="compositionally biased region" description="Acidic residues" evidence="6">
    <location>
        <begin position="243"/>
        <end position="260"/>
    </location>
</feature>
<dbReference type="GO" id="GO:0005524">
    <property type="term" value="F:ATP binding"/>
    <property type="evidence" value="ECO:0007669"/>
    <property type="project" value="UniProtKB-KW"/>
</dbReference>
<keyword evidence="4" id="KW-0418">Kinase</keyword>
<feature type="region of interest" description="Disordered" evidence="6">
    <location>
        <begin position="100"/>
        <end position="304"/>
    </location>
</feature>
<feature type="domain" description="Clp1 P-loop" evidence="7">
    <location>
        <begin position="531"/>
        <end position="664"/>
    </location>
</feature>
<dbReference type="Gene3D" id="3.40.50.300">
    <property type="entry name" value="P-loop containing nucleotide triphosphate hydrolases"/>
    <property type="match status" value="1"/>
</dbReference>
<keyword evidence="2" id="KW-0808">Transferase</keyword>
<evidence type="ECO:0000256" key="5">
    <source>
        <dbReference type="ARBA" id="ARBA00022840"/>
    </source>
</evidence>
<dbReference type="PANTHER" id="PTHR12755">
    <property type="entry name" value="CLEAVAGE/POLYADENYLATION FACTOR IA SUBUNIT CLP1P"/>
    <property type="match status" value="1"/>
</dbReference>
<protein>
    <submittedName>
        <fullName evidence="8">NUC156 family protein</fullName>
    </submittedName>
</protein>
<evidence type="ECO:0000313" key="9">
    <source>
        <dbReference type="Proteomes" id="UP000284403"/>
    </source>
</evidence>
<gene>
    <name evidence="8" type="ORF">Tco025E_05889</name>
</gene>
<dbReference type="GO" id="GO:0005634">
    <property type="term" value="C:nucleus"/>
    <property type="evidence" value="ECO:0007669"/>
    <property type="project" value="TreeGrafter"/>
</dbReference>
<keyword evidence="3" id="KW-0547">Nucleotide-binding</keyword>
<evidence type="ECO:0000259" key="7">
    <source>
        <dbReference type="Pfam" id="PF16575"/>
    </source>
</evidence>
<dbReference type="EMBL" id="MKKU01000369">
    <property type="protein sequence ID" value="RNF14321.1"/>
    <property type="molecule type" value="Genomic_DNA"/>
</dbReference>
<name>A0A422P9B5_9TRYP</name>
<dbReference type="OrthoDB" id="2405412at2759"/>
<comment type="similarity">
    <text evidence="1">Belongs to the Clp1 family. NOL9/GRC3 subfamily.</text>
</comment>
<keyword evidence="5" id="KW-0067">ATP-binding</keyword>
<evidence type="ECO:0000256" key="4">
    <source>
        <dbReference type="ARBA" id="ARBA00022777"/>
    </source>
</evidence>
<evidence type="ECO:0000313" key="8">
    <source>
        <dbReference type="EMBL" id="RNF14321.1"/>
    </source>
</evidence>